<feature type="transmembrane region" description="Helical" evidence="1">
    <location>
        <begin position="157"/>
        <end position="176"/>
    </location>
</feature>
<feature type="transmembrane region" description="Helical" evidence="1">
    <location>
        <begin position="188"/>
        <end position="211"/>
    </location>
</feature>
<dbReference type="eggNOG" id="COG0697">
    <property type="taxonomic scope" value="Bacteria"/>
</dbReference>
<evidence type="ECO:0000313" key="4">
    <source>
        <dbReference type="Proteomes" id="UP000006176"/>
    </source>
</evidence>
<dbReference type="InterPro" id="IPR000620">
    <property type="entry name" value="EamA_dom"/>
</dbReference>
<reference evidence="3 4" key="1">
    <citation type="submission" date="2012-06" db="EMBL/GenBank/DDBJ databases">
        <title>Complete sequence of Sulfurospirillum barnesii SES-3.</title>
        <authorList>
            <consortium name="US DOE Joint Genome Institute"/>
            <person name="Lucas S."/>
            <person name="Han J."/>
            <person name="Lapidus A."/>
            <person name="Cheng J.-F."/>
            <person name="Goodwin L."/>
            <person name="Pitluck S."/>
            <person name="Peters L."/>
            <person name="Ovchinnikova G."/>
            <person name="Lu M."/>
            <person name="Detter J.C."/>
            <person name="Han C."/>
            <person name="Tapia R."/>
            <person name="Land M."/>
            <person name="Hauser L."/>
            <person name="Kyrpides N."/>
            <person name="Ivanova N."/>
            <person name="Pagani I."/>
            <person name="Stolz J."/>
            <person name="Arkin A."/>
            <person name="Dehal P."/>
            <person name="Oremland R."/>
            <person name="Saltikov C."/>
            <person name="Basu P."/>
            <person name="Hollibaugh J."/>
            <person name="Newman D."/>
            <person name="Stolyar S."/>
            <person name="Hazen T."/>
            <person name="Woyke T."/>
        </authorList>
    </citation>
    <scope>NUCLEOTIDE SEQUENCE [LARGE SCALE GENOMIC DNA]</scope>
    <source>
        <strain evidence="4">ATCC 700032 / DSM 10660 / SES-3</strain>
    </source>
</reference>
<keyword evidence="1" id="KW-0472">Membrane</keyword>
<feature type="transmembrane region" description="Helical" evidence="1">
    <location>
        <begin position="12"/>
        <end position="28"/>
    </location>
</feature>
<organism evidence="3 4">
    <name type="scientific">Sulfurospirillum barnesii (strain ATCC 700032 / DSM 10660 / SES-3)</name>
    <dbReference type="NCBI Taxonomy" id="760154"/>
    <lineage>
        <taxon>Bacteria</taxon>
        <taxon>Pseudomonadati</taxon>
        <taxon>Campylobacterota</taxon>
        <taxon>Epsilonproteobacteria</taxon>
        <taxon>Campylobacterales</taxon>
        <taxon>Sulfurospirillaceae</taxon>
        <taxon>Sulfurospirillum</taxon>
    </lineage>
</organism>
<dbReference type="GO" id="GO:0016020">
    <property type="term" value="C:membrane"/>
    <property type="evidence" value="ECO:0007669"/>
    <property type="project" value="InterPro"/>
</dbReference>
<dbReference type="OrthoDB" id="5729944at2"/>
<accession>I3XUK4</accession>
<keyword evidence="1" id="KW-0812">Transmembrane</keyword>
<dbReference type="SUPFAM" id="SSF103481">
    <property type="entry name" value="Multidrug resistance efflux transporter EmrE"/>
    <property type="match status" value="2"/>
</dbReference>
<dbReference type="HOGENOM" id="CLU_064680_0_0_7"/>
<dbReference type="PATRIC" id="fig|760154.4.peg.301"/>
<evidence type="ECO:0000259" key="2">
    <source>
        <dbReference type="Pfam" id="PF00892"/>
    </source>
</evidence>
<proteinExistence type="predicted"/>
<dbReference type="Pfam" id="PF00892">
    <property type="entry name" value="EamA"/>
    <property type="match status" value="2"/>
</dbReference>
<feature type="domain" description="EamA" evidence="2">
    <location>
        <begin position="160"/>
        <end position="284"/>
    </location>
</feature>
<dbReference type="KEGG" id="sba:Sulba_0302"/>
<name>I3XUK4_SULBS</name>
<feature type="transmembrane region" description="Helical" evidence="1">
    <location>
        <begin position="40"/>
        <end position="58"/>
    </location>
</feature>
<dbReference type="EMBL" id="CP003333">
    <property type="protein sequence ID" value="AFL67628.1"/>
    <property type="molecule type" value="Genomic_DNA"/>
</dbReference>
<dbReference type="STRING" id="760154.Sulba_0302"/>
<sequence length="295" mass="33173">MRVLSGKLQGIMYVGLCIILWSLIPLFAKLSQSRLDHHQYLFYSSIVSFFSLLVIALYQKRAHELFTYSGKMYLVLFLLGFLDFFYYLMLYLGYQKAHGLEVLVMQYTWPIFIVVLSLVFLGERLGVGKIVALILGFLGVVLVISKGEFARVDLSNSSVIGIVLLGSFSFALFSVLSKKVRVNLSNAVSVYFFSAIIYAFISMQTFSSFIVPTPKEWLFIGINGVFLNGISYLFWIKALQNGDASFVAPFIFITPILSALFLILVLDEPFLPIYGVALLMIVLSGLANSLKNFKK</sequence>
<keyword evidence="4" id="KW-1185">Reference proteome</keyword>
<feature type="transmembrane region" description="Helical" evidence="1">
    <location>
        <begin position="247"/>
        <end position="266"/>
    </location>
</feature>
<protein>
    <submittedName>
        <fullName evidence="3">Putative permease</fullName>
    </submittedName>
</protein>
<keyword evidence="1" id="KW-1133">Transmembrane helix</keyword>
<feature type="transmembrane region" description="Helical" evidence="1">
    <location>
        <begin position="272"/>
        <end position="290"/>
    </location>
</feature>
<evidence type="ECO:0000256" key="1">
    <source>
        <dbReference type="SAM" id="Phobius"/>
    </source>
</evidence>
<dbReference type="PANTHER" id="PTHR22911">
    <property type="entry name" value="ACYL-MALONYL CONDENSING ENZYME-RELATED"/>
    <property type="match status" value="1"/>
</dbReference>
<gene>
    <name evidence="3" type="ordered locus">Sulba_0302</name>
</gene>
<feature type="transmembrane region" description="Helical" evidence="1">
    <location>
        <begin position="70"/>
        <end position="92"/>
    </location>
</feature>
<dbReference type="PANTHER" id="PTHR22911:SF137">
    <property type="entry name" value="SOLUTE CARRIER FAMILY 35 MEMBER G2-RELATED"/>
    <property type="match status" value="1"/>
</dbReference>
<dbReference type="AlphaFoldDB" id="I3XUK4"/>
<dbReference type="RefSeq" id="WP_014768509.1">
    <property type="nucleotide sequence ID" value="NC_018002.1"/>
</dbReference>
<dbReference type="Proteomes" id="UP000006176">
    <property type="component" value="Chromosome"/>
</dbReference>
<feature type="transmembrane region" description="Helical" evidence="1">
    <location>
        <begin position="104"/>
        <end position="121"/>
    </location>
</feature>
<feature type="domain" description="EamA" evidence="2">
    <location>
        <begin position="10"/>
        <end position="144"/>
    </location>
</feature>
<feature type="transmembrane region" description="Helical" evidence="1">
    <location>
        <begin position="128"/>
        <end position="145"/>
    </location>
</feature>
<feature type="transmembrane region" description="Helical" evidence="1">
    <location>
        <begin position="217"/>
        <end position="235"/>
    </location>
</feature>
<evidence type="ECO:0000313" key="3">
    <source>
        <dbReference type="EMBL" id="AFL67628.1"/>
    </source>
</evidence>
<dbReference type="InterPro" id="IPR037185">
    <property type="entry name" value="EmrE-like"/>
</dbReference>